<feature type="compositionally biased region" description="Basic and acidic residues" evidence="1">
    <location>
        <begin position="183"/>
        <end position="200"/>
    </location>
</feature>
<name>A0A672UDB6_STRHB</name>
<dbReference type="GeneTree" id="ENSGT01120000277474"/>
<dbReference type="Ensembl" id="ENSSHBT00005014861.1">
    <property type="protein sequence ID" value="ENSSHBP00005012325.1"/>
    <property type="gene ID" value="ENSSHBG00005010805.1"/>
</dbReference>
<protein>
    <submittedName>
        <fullName evidence="2">Uncharacterized protein</fullName>
    </submittedName>
</protein>
<feature type="compositionally biased region" description="Basic and acidic residues" evidence="1">
    <location>
        <begin position="105"/>
        <end position="122"/>
    </location>
</feature>
<reference evidence="2" key="3">
    <citation type="submission" date="2025-09" db="UniProtKB">
        <authorList>
            <consortium name="Ensembl"/>
        </authorList>
    </citation>
    <scope>IDENTIFICATION</scope>
</reference>
<proteinExistence type="predicted"/>
<reference evidence="2" key="2">
    <citation type="submission" date="2025-08" db="UniProtKB">
        <authorList>
            <consortium name="Ensembl"/>
        </authorList>
    </citation>
    <scope>IDENTIFICATION</scope>
</reference>
<evidence type="ECO:0000313" key="3">
    <source>
        <dbReference type="Proteomes" id="UP000472266"/>
    </source>
</evidence>
<feature type="region of interest" description="Disordered" evidence="1">
    <location>
        <begin position="82"/>
        <end position="226"/>
    </location>
</feature>
<evidence type="ECO:0000256" key="1">
    <source>
        <dbReference type="SAM" id="MobiDB-lite"/>
    </source>
</evidence>
<evidence type="ECO:0000313" key="2">
    <source>
        <dbReference type="Ensembl" id="ENSSHBP00005012325.1"/>
    </source>
</evidence>
<feature type="compositionally biased region" description="Basic and acidic residues" evidence="1">
    <location>
        <begin position="131"/>
        <end position="148"/>
    </location>
</feature>
<dbReference type="InParanoid" id="A0A672UDB6"/>
<keyword evidence="3" id="KW-1185">Reference proteome</keyword>
<organism evidence="2 3">
    <name type="scientific">Strigops habroptila</name>
    <name type="common">Kakapo</name>
    <dbReference type="NCBI Taxonomy" id="2489341"/>
    <lineage>
        <taxon>Eukaryota</taxon>
        <taxon>Metazoa</taxon>
        <taxon>Chordata</taxon>
        <taxon>Craniata</taxon>
        <taxon>Vertebrata</taxon>
        <taxon>Euteleostomi</taxon>
        <taxon>Archelosauria</taxon>
        <taxon>Archosauria</taxon>
        <taxon>Dinosauria</taxon>
        <taxon>Saurischia</taxon>
        <taxon>Theropoda</taxon>
        <taxon>Coelurosauria</taxon>
        <taxon>Aves</taxon>
        <taxon>Neognathae</taxon>
        <taxon>Neoaves</taxon>
        <taxon>Telluraves</taxon>
        <taxon>Australaves</taxon>
        <taxon>Psittaciformes</taxon>
        <taxon>Psittacidae</taxon>
        <taxon>Strigops</taxon>
    </lineage>
</organism>
<sequence>MPVCSPSRKKTSSVSVRQYSEVGGKQDEAVLEPEGNPAPPHPNCVFQVSRKLSEAKHISPLVLGRQDSVGEVKPQLLPEEIHLLDQDQLSPEEIHLPDQNQLPPEEIHLPDPDHLSPEEIHLPDQNQLPPEEIHLPDPDHLSPEEIHLPDQNQLSPEEIHLPDPDHLSPEEIHLPDQNQLSPEEIHLPDPDHLSPEEIHLPDQNQLSPEEIHLPDQNQLSPEEIPLPEDIHLPEEIHLPDQDQLPPEETHLPDQDQQEALEDVAVDGDLIFPDTPGDMADIQAADSKAGTTEVPLDSEKLLEVLEHFTGGDQHFPSLLPAPTRSLQPASQHQEHREAAGALKLVWDTPCTQTELKSSLFLPSL</sequence>
<dbReference type="Proteomes" id="UP000472266">
    <property type="component" value="Chromosome 20"/>
</dbReference>
<accession>A0A672UDB6</accession>
<reference evidence="2 3" key="1">
    <citation type="submission" date="2019-11" db="EMBL/GenBank/DDBJ databases">
        <title>Strigops habroptila (kakapo) genome, bStrHab1, primary haplotype, v2.</title>
        <authorList>
            <person name="Jarvis E.D."/>
            <person name="Howard J."/>
            <person name="Rhie A."/>
            <person name="Phillippy A."/>
            <person name="Korlach J."/>
            <person name="Digby A."/>
            <person name="Iorns D."/>
            <person name="Eason D."/>
            <person name="Robertson B."/>
            <person name="Raemaekers T."/>
            <person name="Howe K."/>
            <person name="Lewin H."/>
            <person name="Damas J."/>
            <person name="Hastie A."/>
            <person name="Tracey A."/>
            <person name="Chow W."/>
            <person name="Fedrigo O."/>
        </authorList>
    </citation>
    <scope>NUCLEOTIDE SEQUENCE [LARGE SCALE GENOMIC DNA]</scope>
</reference>
<dbReference type="AlphaFoldDB" id="A0A672UDB6"/>
<feature type="region of interest" description="Disordered" evidence="1">
    <location>
        <begin position="1"/>
        <end position="44"/>
    </location>
</feature>
<feature type="compositionally biased region" description="Basic and acidic residues" evidence="1">
    <location>
        <begin position="157"/>
        <end position="174"/>
    </location>
</feature>